<keyword evidence="2" id="KW-1185">Reference proteome</keyword>
<sequence length="78" mass="8979">MAPNLKPSTKKSFSLIFFSHFIEVIEISYYNPPSRQNTSLSLQYASIIHLMPIASKDQLADIHTKTLQYHYSILSFLC</sequence>
<feature type="non-terminal residue" evidence="1">
    <location>
        <position position="1"/>
    </location>
</feature>
<proteinExistence type="predicted"/>
<comment type="caution">
    <text evidence="1">The sequence shown here is derived from an EMBL/GenBank/DDBJ whole genome shotgun (WGS) entry which is preliminary data.</text>
</comment>
<dbReference type="Proteomes" id="UP000257109">
    <property type="component" value="Unassembled WGS sequence"/>
</dbReference>
<dbReference type="AlphaFoldDB" id="A0A371GRI7"/>
<organism evidence="1 2">
    <name type="scientific">Mucuna pruriens</name>
    <name type="common">Velvet bean</name>
    <name type="synonym">Dolichos pruriens</name>
    <dbReference type="NCBI Taxonomy" id="157652"/>
    <lineage>
        <taxon>Eukaryota</taxon>
        <taxon>Viridiplantae</taxon>
        <taxon>Streptophyta</taxon>
        <taxon>Embryophyta</taxon>
        <taxon>Tracheophyta</taxon>
        <taxon>Spermatophyta</taxon>
        <taxon>Magnoliopsida</taxon>
        <taxon>eudicotyledons</taxon>
        <taxon>Gunneridae</taxon>
        <taxon>Pentapetalae</taxon>
        <taxon>rosids</taxon>
        <taxon>fabids</taxon>
        <taxon>Fabales</taxon>
        <taxon>Fabaceae</taxon>
        <taxon>Papilionoideae</taxon>
        <taxon>50 kb inversion clade</taxon>
        <taxon>NPAAA clade</taxon>
        <taxon>indigoferoid/millettioid clade</taxon>
        <taxon>Phaseoleae</taxon>
        <taxon>Mucuna</taxon>
    </lineage>
</organism>
<reference evidence="1" key="1">
    <citation type="submission" date="2018-05" db="EMBL/GenBank/DDBJ databases">
        <title>Draft genome of Mucuna pruriens seed.</title>
        <authorList>
            <person name="Nnadi N.E."/>
            <person name="Vos R."/>
            <person name="Hasami M.H."/>
            <person name="Devisetty U.K."/>
            <person name="Aguiy J.C."/>
        </authorList>
    </citation>
    <scope>NUCLEOTIDE SEQUENCE [LARGE SCALE GENOMIC DNA]</scope>
    <source>
        <strain evidence="1">JCA_2017</strain>
    </source>
</reference>
<dbReference type="EMBL" id="QJKJ01004680">
    <property type="protein sequence ID" value="RDX93181.1"/>
    <property type="molecule type" value="Genomic_DNA"/>
</dbReference>
<evidence type="ECO:0000313" key="2">
    <source>
        <dbReference type="Proteomes" id="UP000257109"/>
    </source>
</evidence>
<name>A0A371GRI7_MUCPR</name>
<accession>A0A371GRI7</accession>
<evidence type="ECO:0000313" key="1">
    <source>
        <dbReference type="EMBL" id="RDX93181.1"/>
    </source>
</evidence>
<protein>
    <submittedName>
        <fullName evidence="1">Uncharacterized protein</fullName>
    </submittedName>
</protein>
<gene>
    <name evidence="1" type="ORF">CR513_24602</name>
</gene>